<comment type="caution">
    <text evidence="2">The sequence shown here is derived from an EMBL/GenBank/DDBJ whole genome shotgun (WGS) entry which is preliminary data.</text>
</comment>
<feature type="signal peptide" evidence="1">
    <location>
        <begin position="1"/>
        <end position="15"/>
    </location>
</feature>
<keyword evidence="3" id="KW-1185">Reference proteome</keyword>
<proteinExistence type="predicted"/>
<evidence type="ECO:0000256" key="1">
    <source>
        <dbReference type="SAM" id="SignalP"/>
    </source>
</evidence>
<evidence type="ECO:0000313" key="2">
    <source>
        <dbReference type="EMBL" id="GMT15732.1"/>
    </source>
</evidence>
<keyword evidence="1" id="KW-0732">Signal</keyword>
<sequence>MFILLYSSLLGVVLAASIGKTNEPFSLTPALAIHLLTPNLTVGDLIELKPELRQRMLQQQIPEEDVNEYFEHGFIDPPYDKARRQSLLQWAKKWGMNNISLDAHNSVQSKVTSRVSEVFRHVFIYSAKLASLATADSVSEIDMEDLIVNFRGLSQLEQRLFERVDMQMPRKKSERAVRKLSPIFILGFGIPLEYDWEISKGLESSFISTSVSVSPEINVFQLVLEQQHSDMRKNMGADGVDDEGGAVQEFIENGLFNPPYNKEKFESIKQWARRWHLQDREIADKVDIRSVQSKLALGMLSVFNRLDAACLKFDEFAKDDKITAEEIDKLSAFGKTFSTFEQVLLRSVSREIKEEMERDEEDDE</sequence>
<name>A0AAV5VC07_9BILA</name>
<organism evidence="2 3">
    <name type="scientific">Pristionchus fissidentatus</name>
    <dbReference type="NCBI Taxonomy" id="1538716"/>
    <lineage>
        <taxon>Eukaryota</taxon>
        <taxon>Metazoa</taxon>
        <taxon>Ecdysozoa</taxon>
        <taxon>Nematoda</taxon>
        <taxon>Chromadorea</taxon>
        <taxon>Rhabditida</taxon>
        <taxon>Rhabditina</taxon>
        <taxon>Diplogasteromorpha</taxon>
        <taxon>Diplogasteroidea</taxon>
        <taxon>Neodiplogasteridae</taxon>
        <taxon>Pristionchus</taxon>
    </lineage>
</organism>
<reference evidence="2" key="1">
    <citation type="submission" date="2023-10" db="EMBL/GenBank/DDBJ databases">
        <title>Genome assembly of Pristionchus species.</title>
        <authorList>
            <person name="Yoshida K."/>
            <person name="Sommer R.J."/>
        </authorList>
    </citation>
    <scope>NUCLEOTIDE SEQUENCE</scope>
    <source>
        <strain evidence="2">RS5133</strain>
    </source>
</reference>
<dbReference type="AlphaFoldDB" id="A0AAV5VC07"/>
<gene>
    <name evidence="2" type="ORF">PFISCL1PPCAC_7029</name>
</gene>
<feature type="chain" id="PRO_5043562941" evidence="1">
    <location>
        <begin position="16"/>
        <end position="364"/>
    </location>
</feature>
<dbReference type="Proteomes" id="UP001432322">
    <property type="component" value="Unassembled WGS sequence"/>
</dbReference>
<accession>A0AAV5VC07</accession>
<protein>
    <submittedName>
        <fullName evidence="2">Uncharacterized protein</fullName>
    </submittedName>
</protein>
<dbReference type="EMBL" id="BTSY01000002">
    <property type="protein sequence ID" value="GMT15732.1"/>
    <property type="molecule type" value="Genomic_DNA"/>
</dbReference>
<evidence type="ECO:0000313" key="3">
    <source>
        <dbReference type="Proteomes" id="UP001432322"/>
    </source>
</evidence>